<dbReference type="SUPFAM" id="SSF46626">
    <property type="entry name" value="Cytochrome c"/>
    <property type="match status" value="1"/>
</dbReference>
<dbReference type="Gene3D" id="1.10.760.10">
    <property type="entry name" value="Cytochrome c-like domain"/>
    <property type="match status" value="1"/>
</dbReference>
<feature type="region of interest" description="Disordered" evidence="5">
    <location>
        <begin position="312"/>
        <end position="335"/>
    </location>
</feature>
<evidence type="ECO:0000256" key="1">
    <source>
        <dbReference type="ARBA" id="ARBA00022617"/>
    </source>
</evidence>
<dbReference type="RefSeq" id="WP_135440784.1">
    <property type="nucleotide sequence ID" value="NZ_SRLE01000001.1"/>
</dbReference>
<dbReference type="GO" id="GO:0009055">
    <property type="term" value="F:electron transfer activity"/>
    <property type="evidence" value="ECO:0007669"/>
    <property type="project" value="InterPro"/>
</dbReference>
<gene>
    <name evidence="7" type="ORF">E4634_01285</name>
</gene>
<dbReference type="InterPro" id="IPR012938">
    <property type="entry name" value="Glc/Sorbosone_DH"/>
</dbReference>
<keyword evidence="3 4" id="KW-0408">Iron</keyword>
<protein>
    <recommendedName>
        <fullName evidence="6">Cytochrome c domain-containing protein</fullName>
    </recommendedName>
</protein>
<keyword evidence="2 4" id="KW-0479">Metal-binding</keyword>
<keyword evidence="8" id="KW-1185">Reference proteome</keyword>
<dbReference type="AlphaFoldDB" id="A0A4Z0M9Z2"/>
<reference evidence="7 8" key="1">
    <citation type="submission" date="2019-04" db="EMBL/GenBank/DDBJ databases">
        <title>Taxonomy of novel Haliea sp. from mangrove soil of West Coast of India.</title>
        <authorList>
            <person name="Verma A."/>
            <person name="Kumar P."/>
            <person name="Krishnamurthi S."/>
        </authorList>
    </citation>
    <scope>NUCLEOTIDE SEQUENCE [LARGE SCALE GENOMIC DNA]</scope>
    <source>
        <strain evidence="7 8">SAOS-164</strain>
    </source>
</reference>
<evidence type="ECO:0000259" key="6">
    <source>
        <dbReference type="PROSITE" id="PS51007"/>
    </source>
</evidence>
<evidence type="ECO:0000256" key="5">
    <source>
        <dbReference type="SAM" id="MobiDB-lite"/>
    </source>
</evidence>
<evidence type="ECO:0000256" key="3">
    <source>
        <dbReference type="ARBA" id="ARBA00023004"/>
    </source>
</evidence>
<dbReference type="InterPro" id="IPR011042">
    <property type="entry name" value="6-blade_b-propeller_TolB-like"/>
</dbReference>
<dbReference type="EMBL" id="SRLE01000001">
    <property type="protein sequence ID" value="TGD76207.1"/>
    <property type="molecule type" value="Genomic_DNA"/>
</dbReference>
<proteinExistence type="predicted"/>
<dbReference type="PANTHER" id="PTHR19328:SF75">
    <property type="entry name" value="ALDOSE SUGAR DEHYDROGENASE YLII"/>
    <property type="match status" value="1"/>
</dbReference>
<keyword evidence="1 4" id="KW-0349">Heme</keyword>
<dbReference type="Gene3D" id="2.120.10.30">
    <property type="entry name" value="TolB, C-terminal domain"/>
    <property type="match status" value="1"/>
</dbReference>
<dbReference type="SUPFAM" id="SSF50952">
    <property type="entry name" value="Soluble quinoprotein glucose dehydrogenase"/>
    <property type="match status" value="1"/>
</dbReference>
<dbReference type="GO" id="GO:0020037">
    <property type="term" value="F:heme binding"/>
    <property type="evidence" value="ECO:0007669"/>
    <property type="project" value="InterPro"/>
</dbReference>
<dbReference type="Pfam" id="PF07995">
    <property type="entry name" value="GSDH"/>
    <property type="match status" value="1"/>
</dbReference>
<dbReference type="GO" id="GO:0046872">
    <property type="term" value="F:metal ion binding"/>
    <property type="evidence" value="ECO:0007669"/>
    <property type="project" value="UniProtKB-KW"/>
</dbReference>
<feature type="domain" description="Cytochrome c" evidence="6">
    <location>
        <begin position="30"/>
        <end position="110"/>
    </location>
</feature>
<organism evidence="7 8">
    <name type="scientific">Mangrovimicrobium sediminis</name>
    <dbReference type="NCBI Taxonomy" id="2562682"/>
    <lineage>
        <taxon>Bacteria</taxon>
        <taxon>Pseudomonadati</taxon>
        <taxon>Pseudomonadota</taxon>
        <taxon>Gammaproteobacteria</taxon>
        <taxon>Cellvibrionales</taxon>
        <taxon>Halieaceae</taxon>
        <taxon>Mangrovimicrobium</taxon>
    </lineage>
</organism>
<evidence type="ECO:0000313" key="8">
    <source>
        <dbReference type="Proteomes" id="UP000298050"/>
    </source>
</evidence>
<evidence type="ECO:0000256" key="4">
    <source>
        <dbReference type="PROSITE-ProRule" id="PRU00433"/>
    </source>
</evidence>
<sequence>MSWWLKLLIGLALLLALIAGGATWYLSTSDQREPSKLAFAEHCADCHGDGLQGTSAGPDLVSGALAHGDTVPQLMASIVERHPGSDVADWRESISSESIKALALYVAERRRAWPSTSDSYFLDVEEQVVSSQYHRFRVEKVAELVARPYAIAPLPDGRILVAEKSRGLSMVTPDGVQGEPIAGSPEVWAPIATVRGSQLTLGSLLDVELHPAFADNGWIYLSHTHRCQLDCGSPWPVSMVRVLRGRLRDGQWVDEELIWSVDPDYYTVVPDAVACGRLAFDNAGHVYVTVGGKAPYSNLHKLDTPYGKVHRVRDDGTVPEDNPFYLPESERQEGSTRHTVYSYGHRTAQGLAAAPGGQAIWNTEMGPRGGDEVNRIEAGGNYGWPLYTGGIDYSGEPVTIGEDLGLDFAYEDTVPPVVEFTPAPAISSFTFHRGEQFPGWENDMLIGSLKARTLYRVRLRDGVEVEREALATNLGRIRDVEMGADGLVYLAVEHGDNGSLLRLVPTSEPM</sequence>
<dbReference type="Proteomes" id="UP000298050">
    <property type="component" value="Unassembled WGS sequence"/>
</dbReference>
<comment type="caution">
    <text evidence="7">The sequence shown here is derived from an EMBL/GenBank/DDBJ whole genome shotgun (WGS) entry which is preliminary data.</text>
</comment>
<name>A0A4Z0M9Z2_9GAMM</name>
<dbReference type="InterPro" id="IPR009056">
    <property type="entry name" value="Cyt_c-like_dom"/>
</dbReference>
<evidence type="ECO:0000313" key="7">
    <source>
        <dbReference type="EMBL" id="TGD76207.1"/>
    </source>
</evidence>
<dbReference type="PANTHER" id="PTHR19328">
    <property type="entry name" value="HEDGEHOG-INTERACTING PROTEIN"/>
    <property type="match status" value="1"/>
</dbReference>
<dbReference type="InterPro" id="IPR011041">
    <property type="entry name" value="Quinoprot_gluc/sorb_DH_b-prop"/>
</dbReference>
<accession>A0A4Z0M9Z2</accession>
<dbReference type="PROSITE" id="PS51007">
    <property type="entry name" value="CYTC"/>
    <property type="match status" value="1"/>
</dbReference>
<dbReference type="OrthoDB" id="9770043at2"/>
<dbReference type="InterPro" id="IPR036909">
    <property type="entry name" value="Cyt_c-like_dom_sf"/>
</dbReference>
<evidence type="ECO:0000256" key="2">
    <source>
        <dbReference type="ARBA" id="ARBA00022723"/>
    </source>
</evidence>